<dbReference type="PROSITE" id="PS51841">
    <property type="entry name" value="LTD"/>
    <property type="match status" value="2"/>
</dbReference>
<evidence type="ECO:0000259" key="2">
    <source>
        <dbReference type="PROSITE" id="PS51841"/>
    </source>
</evidence>
<dbReference type="EMBL" id="CP089982">
    <property type="protein sequence ID" value="WXA95860.1"/>
    <property type="molecule type" value="Genomic_DNA"/>
</dbReference>
<accession>A0ABZ2KE66</accession>
<sequence>MLKNDRLGTKTWRLVSLLACTAAPFAGCSGHEDETVARGASQALVGEGIVISQLYTAGGNAGPPVATFNRDFVEVFNRSNVPVSLAGLSLQYGSNTGNFGGTLSDGGLGGNVYIFPSNVTLAPGQYFLVGMGSTSATNGAALPEVNDSGTLNMGATNGKIALARTVESLSCGSSATPCDSAKIVDIVAFGNATPFEGTGATAALNTTLAALRKDAGCIDANDNKNDFTVETPAPRNAASAAHVCATDGGAPDAEVDANPGIDAGSPDDAGPADGGGGTPEDGGGIDAAPEDAGPADAGPEDAGPVDAGPGDASTDGGNDAGPPGDGTGVVISQIFGAGGNSGASFSRDYVELFNRSNGPVSLAGLSVQYGSATGDFSNNSFTAPVVLPNVTLPKGGYFLVAFAGGDAGTGAGLPKADAEGLTNFSATKAKVALARVITPLGCGGATRCPDTNIVDKVGYGDNTVTDWLGNSRAPAPAGGENTTSIVRKNNGCQDTRNNDADFALTKPATVPHNSESTPAPCSETPTDAGTDSGTGRADAGKSDGGTGNPFDSGTPPRNDGGSGNGAVDVDSGCSCSTPGSSTPMNKGLAFATFAALGLAITARRRRAS</sequence>
<name>A0ABZ2KE66_9BACT</name>
<dbReference type="InterPro" id="IPR001322">
    <property type="entry name" value="Lamin_tail_dom"/>
</dbReference>
<dbReference type="InterPro" id="IPR036415">
    <property type="entry name" value="Lamin_tail_dom_sf"/>
</dbReference>
<dbReference type="Pfam" id="PF00932">
    <property type="entry name" value="LTD"/>
    <property type="match status" value="2"/>
</dbReference>
<evidence type="ECO:0000313" key="4">
    <source>
        <dbReference type="Proteomes" id="UP001379533"/>
    </source>
</evidence>
<feature type="compositionally biased region" description="Low complexity" evidence="1">
    <location>
        <begin position="286"/>
        <end position="322"/>
    </location>
</feature>
<feature type="compositionally biased region" description="Polar residues" evidence="1">
    <location>
        <begin position="480"/>
        <end position="495"/>
    </location>
</feature>
<feature type="region of interest" description="Disordered" evidence="1">
    <location>
        <begin position="470"/>
        <end position="581"/>
    </location>
</feature>
<evidence type="ECO:0000313" key="3">
    <source>
        <dbReference type="EMBL" id="WXA95860.1"/>
    </source>
</evidence>
<gene>
    <name evidence="3" type="ORF">LZC95_03270</name>
</gene>
<feature type="domain" description="LTD" evidence="2">
    <location>
        <begin position="35"/>
        <end position="191"/>
    </location>
</feature>
<feature type="compositionally biased region" description="Low complexity" evidence="1">
    <location>
        <begin position="259"/>
        <end position="271"/>
    </location>
</feature>
<dbReference type="InterPro" id="IPR024038">
    <property type="entry name" value="MYXO-CTERM"/>
</dbReference>
<feature type="domain" description="LTD" evidence="2">
    <location>
        <begin position="316"/>
        <end position="461"/>
    </location>
</feature>
<organism evidence="3 4">
    <name type="scientific">Pendulispora brunnea</name>
    <dbReference type="NCBI Taxonomy" id="2905690"/>
    <lineage>
        <taxon>Bacteria</taxon>
        <taxon>Pseudomonadati</taxon>
        <taxon>Myxococcota</taxon>
        <taxon>Myxococcia</taxon>
        <taxon>Myxococcales</taxon>
        <taxon>Sorangiineae</taxon>
        <taxon>Pendulisporaceae</taxon>
        <taxon>Pendulispora</taxon>
    </lineage>
</organism>
<feature type="compositionally biased region" description="Polar residues" evidence="1">
    <location>
        <begin position="511"/>
        <end position="533"/>
    </location>
</feature>
<reference evidence="3 4" key="1">
    <citation type="submission" date="2021-12" db="EMBL/GenBank/DDBJ databases">
        <title>Discovery of the Pendulisporaceae a myxobacterial family with distinct sporulation behavior and unique specialized metabolism.</title>
        <authorList>
            <person name="Garcia R."/>
            <person name="Popoff A."/>
            <person name="Bader C.D."/>
            <person name="Loehr J."/>
            <person name="Walesch S."/>
            <person name="Walt C."/>
            <person name="Boldt J."/>
            <person name="Bunk B."/>
            <person name="Haeckl F.J.F.P.J."/>
            <person name="Gunesch A.P."/>
            <person name="Birkelbach J."/>
            <person name="Nuebel U."/>
            <person name="Pietschmann T."/>
            <person name="Bach T."/>
            <person name="Mueller R."/>
        </authorList>
    </citation>
    <scope>NUCLEOTIDE SEQUENCE [LARGE SCALE GENOMIC DNA]</scope>
    <source>
        <strain evidence="3 4">MSr12523</strain>
    </source>
</reference>
<protein>
    <submittedName>
        <fullName evidence="3">Lamin tail domain-containing protein</fullName>
    </submittedName>
</protein>
<proteinExistence type="predicted"/>
<feature type="region of interest" description="Disordered" evidence="1">
    <location>
        <begin position="238"/>
        <end position="332"/>
    </location>
</feature>
<evidence type="ECO:0000256" key="1">
    <source>
        <dbReference type="SAM" id="MobiDB-lite"/>
    </source>
</evidence>
<dbReference type="SUPFAM" id="SSF74853">
    <property type="entry name" value="Lamin A/C globular tail domain"/>
    <property type="match status" value="1"/>
</dbReference>
<keyword evidence="4" id="KW-1185">Reference proteome</keyword>
<dbReference type="Proteomes" id="UP001379533">
    <property type="component" value="Chromosome"/>
</dbReference>
<dbReference type="NCBIfam" id="TIGR03901">
    <property type="entry name" value="MYXO-CTERM"/>
    <property type="match status" value="1"/>
</dbReference>
<feature type="compositionally biased region" description="Low complexity" evidence="1">
    <location>
        <begin position="571"/>
        <end position="581"/>
    </location>
</feature>
<dbReference type="RefSeq" id="WP_394846470.1">
    <property type="nucleotide sequence ID" value="NZ_CP089982.1"/>
</dbReference>
<feature type="compositionally biased region" description="Gly residues" evidence="1">
    <location>
        <begin position="272"/>
        <end position="285"/>
    </location>
</feature>